<dbReference type="InterPro" id="IPR003786">
    <property type="entry name" value="FdhD"/>
</dbReference>
<comment type="similarity">
    <text evidence="3">Belongs to the FdhD family.</text>
</comment>
<dbReference type="NCBIfam" id="TIGR00129">
    <property type="entry name" value="fdhD_narQ"/>
    <property type="match status" value="1"/>
</dbReference>
<dbReference type="GO" id="GO:0016783">
    <property type="term" value="F:sulfurtransferase activity"/>
    <property type="evidence" value="ECO:0007669"/>
    <property type="project" value="InterPro"/>
</dbReference>
<dbReference type="SUPFAM" id="SSF53927">
    <property type="entry name" value="Cytidine deaminase-like"/>
    <property type="match status" value="1"/>
</dbReference>
<dbReference type="AlphaFoldDB" id="A0A2N3LI09"/>
<dbReference type="PANTHER" id="PTHR30592">
    <property type="entry name" value="FORMATE DEHYDROGENASE"/>
    <property type="match status" value="1"/>
</dbReference>
<dbReference type="Pfam" id="PF02634">
    <property type="entry name" value="FdhD-NarQ"/>
    <property type="match status" value="1"/>
</dbReference>
<evidence type="ECO:0000313" key="5">
    <source>
        <dbReference type="Proteomes" id="UP000233440"/>
    </source>
</evidence>
<reference evidence="4 5" key="1">
    <citation type="submission" date="2017-11" db="EMBL/GenBank/DDBJ databases">
        <title>Bacillus camelliae sp. nov., isolated from pu'er tea.</title>
        <authorList>
            <person name="Niu L."/>
        </authorList>
    </citation>
    <scope>NUCLEOTIDE SEQUENCE [LARGE SCALE GENOMIC DNA]</scope>
    <source>
        <strain evidence="4 5">7578-1</strain>
    </source>
</reference>
<dbReference type="InterPro" id="IPR016193">
    <property type="entry name" value="Cytidine_deaminase-like"/>
</dbReference>
<dbReference type="EMBL" id="PIQO01000011">
    <property type="protein sequence ID" value="PKR84262.1"/>
    <property type="molecule type" value="Genomic_DNA"/>
</dbReference>
<dbReference type="PIRSF" id="PIRSF015626">
    <property type="entry name" value="FdhD"/>
    <property type="match status" value="1"/>
</dbReference>
<evidence type="ECO:0000313" key="4">
    <source>
        <dbReference type="EMBL" id="PKR84262.1"/>
    </source>
</evidence>
<dbReference type="GO" id="GO:0005737">
    <property type="term" value="C:cytoplasm"/>
    <property type="evidence" value="ECO:0007669"/>
    <property type="project" value="UniProtKB-SubCell"/>
</dbReference>
<dbReference type="HAMAP" id="MF_00187">
    <property type="entry name" value="FdhD"/>
    <property type="match status" value="1"/>
</dbReference>
<dbReference type="OrthoDB" id="9782042at2"/>
<dbReference type="PANTHER" id="PTHR30592:SF1">
    <property type="entry name" value="SULFUR CARRIER PROTEIN FDHD"/>
    <property type="match status" value="1"/>
</dbReference>
<proteinExistence type="inferred from homology"/>
<evidence type="ECO:0000256" key="2">
    <source>
        <dbReference type="ARBA" id="ARBA00023150"/>
    </source>
</evidence>
<protein>
    <recommendedName>
        <fullName evidence="3">Sulfur carrier protein FdhD</fullName>
    </recommendedName>
</protein>
<comment type="caution">
    <text evidence="3">Lacks conserved residue(s) required for the propagation of feature annotation.</text>
</comment>
<keyword evidence="5" id="KW-1185">Reference proteome</keyword>
<sequence>MENSVRNSVPIIKFDGNSFVDMQDEVAMEYPLTIFIDNEEFATMVCSPTNLEELVVGFLASEGLIRTFEEIASMAVDEGKGLVYISLKIKQSINKEFYSKRFIGSCCGKSRQFYFHNDARTARTVLSKNQITSEQCFHLMKLMHEQSVDFQQTGGVHNAALCTADQLLYIQTDIGRHNALDKLYGICLKEKLPRNDKIISFSGRVSSEVLLKAAKMGIGIILSKSAPTTLAIELANDLGITVVGFIRKHQFNIYSHPERIIEGKSGE</sequence>
<evidence type="ECO:0000256" key="1">
    <source>
        <dbReference type="ARBA" id="ARBA00022490"/>
    </source>
</evidence>
<name>A0A2N3LI09_9BACI</name>
<dbReference type="Proteomes" id="UP000233440">
    <property type="component" value="Unassembled WGS sequence"/>
</dbReference>
<feature type="active site" description="Cysteine persulfide intermediate" evidence="3">
    <location>
        <position position="107"/>
    </location>
</feature>
<keyword evidence="1 3" id="KW-0963">Cytoplasm</keyword>
<comment type="caution">
    <text evidence="4">The sequence shown here is derived from an EMBL/GenBank/DDBJ whole genome shotgun (WGS) entry which is preliminary data.</text>
</comment>
<comment type="function">
    <text evidence="3">Required for formate dehydrogenase (FDH) activity. Acts as a sulfur carrier protein that transfers sulfur from IscS to the molybdenum cofactor prior to its insertion into FDH.</text>
</comment>
<dbReference type="Gene3D" id="3.40.140.10">
    <property type="entry name" value="Cytidine Deaminase, domain 2"/>
    <property type="match status" value="1"/>
</dbReference>
<dbReference type="Gene3D" id="3.10.20.10">
    <property type="match status" value="1"/>
</dbReference>
<accession>A0A2N3LI09</accession>
<dbReference type="RefSeq" id="WP_101354891.1">
    <property type="nucleotide sequence ID" value="NZ_PIQO01000011.1"/>
</dbReference>
<keyword evidence="2 3" id="KW-0501">Molybdenum cofactor biosynthesis</keyword>
<gene>
    <name evidence="3" type="primary">fdhD</name>
    <name evidence="4" type="ORF">CWO92_14265</name>
</gene>
<comment type="subcellular location">
    <subcellularLocation>
        <location evidence="3">Cytoplasm</location>
    </subcellularLocation>
</comment>
<evidence type="ECO:0000256" key="3">
    <source>
        <dbReference type="HAMAP-Rule" id="MF_00187"/>
    </source>
</evidence>
<dbReference type="GO" id="GO:0006777">
    <property type="term" value="P:Mo-molybdopterin cofactor biosynthetic process"/>
    <property type="evidence" value="ECO:0007669"/>
    <property type="project" value="UniProtKB-UniRule"/>
</dbReference>
<organism evidence="4 5">
    <name type="scientific">Heyndrickxia camelliae</name>
    <dbReference type="NCBI Taxonomy" id="1707093"/>
    <lineage>
        <taxon>Bacteria</taxon>
        <taxon>Bacillati</taxon>
        <taxon>Bacillota</taxon>
        <taxon>Bacilli</taxon>
        <taxon>Bacillales</taxon>
        <taxon>Bacillaceae</taxon>
        <taxon>Heyndrickxia</taxon>
    </lineage>
</organism>
<dbReference type="GO" id="GO:0097163">
    <property type="term" value="F:sulfur carrier activity"/>
    <property type="evidence" value="ECO:0007669"/>
    <property type="project" value="UniProtKB-UniRule"/>
</dbReference>